<proteinExistence type="predicted"/>
<dbReference type="AlphaFoldDB" id="A0A9W4U5P5"/>
<organism evidence="2 3">
    <name type="scientific">Periconia digitata</name>
    <dbReference type="NCBI Taxonomy" id="1303443"/>
    <lineage>
        <taxon>Eukaryota</taxon>
        <taxon>Fungi</taxon>
        <taxon>Dikarya</taxon>
        <taxon>Ascomycota</taxon>
        <taxon>Pezizomycotina</taxon>
        <taxon>Dothideomycetes</taxon>
        <taxon>Pleosporomycetidae</taxon>
        <taxon>Pleosporales</taxon>
        <taxon>Massarineae</taxon>
        <taxon>Periconiaceae</taxon>
        <taxon>Periconia</taxon>
    </lineage>
</organism>
<accession>A0A9W4U5P5</accession>
<comment type="caution">
    <text evidence="2">The sequence shown here is derived from an EMBL/GenBank/DDBJ whole genome shotgun (WGS) entry which is preliminary data.</text>
</comment>
<dbReference type="Proteomes" id="UP001152607">
    <property type="component" value="Unassembled WGS sequence"/>
</dbReference>
<evidence type="ECO:0000313" key="3">
    <source>
        <dbReference type="Proteomes" id="UP001152607"/>
    </source>
</evidence>
<reference evidence="2" key="1">
    <citation type="submission" date="2023-01" db="EMBL/GenBank/DDBJ databases">
        <authorList>
            <person name="Van Ghelder C."/>
            <person name="Rancurel C."/>
        </authorList>
    </citation>
    <scope>NUCLEOTIDE SEQUENCE</scope>
    <source>
        <strain evidence="2">CNCM I-4278</strain>
    </source>
</reference>
<gene>
    <name evidence="2" type="ORF">PDIGIT_LOCUS2804</name>
</gene>
<evidence type="ECO:0000313" key="2">
    <source>
        <dbReference type="EMBL" id="CAI6300134.1"/>
    </source>
</evidence>
<dbReference type="EMBL" id="CAOQHR010000002">
    <property type="protein sequence ID" value="CAI6300134.1"/>
    <property type="molecule type" value="Genomic_DNA"/>
</dbReference>
<sequence>MYTWNLPNNHTNTGQDLDSAKSKTPDLYTNSETDLQISSRFTARHHTCP</sequence>
<protein>
    <submittedName>
        <fullName evidence="2">Uncharacterized protein</fullName>
    </submittedName>
</protein>
<feature type="region of interest" description="Disordered" evidence="1">
    <location>
        <begin position="1"/>
        <end position="28"/>
    </location>
</feature>
<name>A0A9W4U5P5_9PLEO</name>
<keyword evidence="3" id="KW-1185">Reference proteome</keyword>
<evidence type="ECO:0000256" key="1">
    <source>
        <dbReference type="SAM" id="MobiDB-lite"/>
    </source>
</evidence>
<feature type="compositionally biased region" description="Polar residues" evidence="1">
    <location>
        <begin position="1"/>
        <end position="16"/>
    </location>
</feature>